<dbReference type="GO" id="GO:0005634">
    <property type="term" value="C:nucleus"/>
    <property type="evidence" value="ECO:0007669"/>
    <property type="project" value="UniProtKB-SubCell"/>
</dbReference>
<feature type="domain" description="DNA/RNA-binding protein Alba-like" evidence="5">
    <location>
        <begin position="19"/>
        <end position="82"/>
    </location>
</feature>
<comment type="subcellular location">
    <subcellularLocation>
        <location evidence="1">Nucleus</location>
    </subcellularLocation>
</comment>
<name>A0A8J4FAS9_9CHLO</name>
<evidence type="ECO:0000313" key="6">
    <source>
        <dbReference type="EMBL" id="GIL68495.1"/>
    </source>
</evidence>
<dbReference type="Proteomes" id="UP000747399">
    <property type="component" value="Unassembled WGS sequence"/>
</dbReference>
<dbReference type="EMBL" id="BNCO01000119">
    <property type="protein sequence ID" value="GIL68495.1"/>
    <property type="molecule type" value="Genomic_DNA"/>
</dbReference>
<sequence>MENYTRIHKPRDDGPAAENEVRVRSTEQTRFYVSLGLSLLREKGHRTVVLKAMGKAINKTVAIAEVLKRRVAGLHQLSETSSMTLVDEYQPNEDGLDPIQVSRNVSVLTITLSLDQPDTTHPGYQPPLPADQVKPDQPPRGAAAAPAGGGEGATTAGEELVLDEVEQQLLEDRSMGRGRGGGRGGEGGRFGRWRGRGRGR</sequence>
<feature type="compositionally biased region" description="Gly residues" evidence="4">
    <location>
        <begin position="177"/>
        <end position="190"/>
    </location>
</feature>
<dbReference type="GO" id="GO:0003723">
    <property type="term" value="F:RNA binding"/>
    <property type="evidence" value="ECO:0007669"/>
    <property type="project" value="TreeGrafter"/>
</dbReference>
<accession>A0A8J4FAS9</accession>
<organism evidence="6 7">
    <name type="scientific">Volvox africanus</name>
    <dbReference type="NCBI Taxonomy" id="51714"/>
    <lineage>
        <taxon>Eukaryota</taxon>
        <taxon>Viridiplantae</taxon>
        <taxon>Chlorophyta</taxon>
        <taxon>core chlorophytes</taxon>
        <taxon>Chlorophyceae</taxon>
        <taxon>CS clade</taxon>
        <taxon>Chlamydomonadales</taxon>
        <taxon>Volvocaceae</taxon>
        <taxon>Volvox</taxon>
    </lineage>
</organism>
<keyword evidence="3" id="KW-0539">Nucleus</keyword>
<feature type="region of interest" description="Disordered" evidence="4">
    <location>
        <begin position="114"/>
        <end position="200"/>
    </location>
</feature>
<proteinExistence type="inferred from homology"/>
<comment type="caution">
    <text evidence="6">The sequence shown here is derived from an EMBL/GenBank/DDBJ whole genome shotgun (WGS) entry which is preliminary data.</text>
</comment>
<dbReference type="SUPFAM" id="SSF82704">
    <property type="entry name" value="AlbA-like"/>
    <property type="match status" value="1"/>
</dbReference>
<dbReference type="AlphaFoldDB" id="A0A8J4FAS9"/>
<dbReference type="PANTHER" id="PTHR13516:SF4">
    <property type="entry name" value="FI09323P"/>
    <property type="match status" value="1"/>
</dbReference>
<protein>
    <recommendedName>
        <fullName evidence="5">DNA/RNA-binding protein Alba-like domain-containing protein</fullName>
    </recommendedName>
</protein>
<dbReference type="PANTHER" id="PTHR13516">
    <property type="entry name" value="RIBONUCLEASE P SUBUNIT P25"/>
    <property type="match status" value="1"/>
</dbReference>
<feature type="region of interest" description="Disordered" evidence="4">
    <location>
        <begin position="1"/>
        <end position="22"/>
    </location>
</feature>
<evidence type="ECO:0000256" key="2">
    <source>
        <dbReference type="ARBA" id="ARBA00008018"/>
    </source>
</evidence>
<evidence type="ECO:0000259" key="5">
    <source>
        <dbReference type="Pfam" id="PF01918"/>
    </source>
</evidence>
<comment type="similarity">
    <text evidence="2">Belongs to the histone-like Alba family.</text>
</comment>
<evidence type="ECO:0000313" key="7">
    <source>
        <dbReference type="Proteomes" id="UP000747399"/>
    </source>
</evidence>
<dbReference type="InterPro" id="IPR036882">
    <property type="entry name" value="Alba-like_dom_sf"/>
</dbReference>
<keyword evidence="7" id="KW-1185">Reference proteome</keyword>
<evidence type="ECO:0000256" key="4">
    <source>
        <dbReference type="SAM" id="MobiDB-lite"/>
    </source>
</evidence>
<dbReference type="InterPro" id="IPR051958">
    <property type="entry name" value="Alba-like_NAB"/>
</dbReference>
<evidence type="ECO:0000256" key="1">
    <source>
        <dbReference type="ARBA" id="ARBA00004123"/>
    </source>
</evidence>
<feature type="compositionally biased region" description="Basic residues" evidence="4">
    <location>
        <begin position="191"/>
        <end position="200"/>
    </location>
</feature>
<reference evidence="6" key="1">
    <citation type="journal article" date="2021" name="Proc. Natl. Acad. Sci. U.S.A.">
        <title>Three genomes in the algal genus Volvox reveal the fate of a haploid sex-determining region after a transition to homothallism.</title>
        <authorList>
            <person name="Yamamoto K."/>
            <person name="Hamaji T."/>
            <person name="Kawai-Toyooka H."/>
            <person name="Matsuzaki R."/>
            <person name="Takahashi F."/>
            <person name="Nishimura Y."/>
            <person name="Kawachi M."/>
            <person name="Noguchi H."/>
            <person name="Minakuchi Y."/>
            <person name="Umen J.G."/>
            <person name="Toyoda A."/>
            <person name="Nozaki H."/>
        </authorList>
    </citation>
    <scope>NUCLEOTIDE SEQUENCE</scope>
    <source>
        <strain evidence="6">NIES-3780</strain>
    </source>
</reference>
<gene>
    <name evidence="6" type="ORF">Vafri_21760</name>
</gene>
<dbReference type="InterPro" id="IPR002775">
    <property type="entry name" value="DNA/RNA-bd_Alba-like"/>
</dbReference>
<dbReference type="Gene3D" id="3.30.110.20">
    <property type="entry name" value="Alba-like domain"/>
    <property type="match status" value="1"/>
</dbReference>
<dbReference type="Pfam" id="PF01918">
    <property type="entry name" value="Alba"/>
    <property type="match status" value="1"/>
</dbReference>
<evidence type="ECO:0000256" key="3">
    <source>
        <dbReference type="ARBA" id="ARBA00023242"/>
    </source>
</evidence>
<feature type="compositionally biased region" description="Basic and acidic residues" evidence="4">
    <location>
        <begin position="10"/>
        <end position="22"/>
    </location>
</feature>